<feature type="domain" description="B box-type" evidence="11">
    <location>
        <begin position="27"/>
        <end position="69"/>
    </location>
</feature>
<keyword evidence="4" id="KW-0677">Repeat</keyword>
<evidence type="ECO:0000313" key="13">
    <source>
        <dbReference type="EMBL" id="VFQ65002.1"/>
    </source>
</evidence>
<name>A0A484KSL2_9ASTE</name>
<dbReference type="PROSITE" id="PS50119">
    <property type="entry name" value="ZF_BBOX"/>
    <property type="match status" value="1"/>
</dbReference>
<evidence type="ECO:0000256" key="9">
    <source>
        <dbReference type="PROSITE-ProRule" id="PRU00357"/>
    </source>
</evidence>
<evidence type="ECO:0000259" key="11">
    <source>
        <dbReference type="PROSITE" id="PS50119"/>
    </source>
</evidence>
<reference evidence="13 14" key="1">
    <citation type="submission" date="2018-04" db="EMBL/GenBank/DDBJ databases">
        <authorList>
            <person name="Vogel A."/>
        </authorList>
    </citation>
    <scope>NUCLEOTIDE SEQUENCE [LARGE SCALE GENOMIC DNA]</scope>
</reference>
<keyword evidence="3" id="KW-0479">Metal-binding</keyword>
<dbReference type="AlphaFoldDB" id="A0A484KSL2"/>
<evidence type="ECO:0000256" key="1">
    <source>
        <dbReference type="ARBA" id="ARBA00004123"/>
    </source>
</evidence>
<dbReference type="SMART" id="SM00336">
    <property type="entry name" value="BBOX"/>
    <property type="match status" value="1"/>
</dbReference>
<dbReference type="InterPro" id="IPR000315">
    <property type="entry name" value="Znf_B-box"/>
</dbReference>
<dbReference type="InterPro" id="IPR010402">
    <property type="entry name" value="CCT_domain"/>
</dbReference>
<dbReference type="GO" id="GO:0006355">
    <property type="term" value="P:regulation of DNA-templated transcription"/>
    <property type="evidence" value="ECO:0007669"/>
    <property type="project" value="UniProtKB-ARBA"/>
</dbReference>
<dbReference type="Proteomes" id="UP000595140">
    <property type="component" value="Unassembled WGS sequence"/>
</dbReference>
<evidence type="ECO:0000256" key="6">
    <source>
        <dbReference type="ARBA" id="ARBA00022833"/>
    </source>
</evidence>
<dbReference type="GO" id="GO:0005634">
    <property type="term" value="C:nucleus"/>
    <property type="evidence" value="ECO:0007669"/>
    <property type="project" value="UniProtKB-SubCell"/>
</dbReference>
<keyword evidence="5 8" id="KW-0863">Zinc-finger</keyword>
<evidence type="ECO:0000313" key="14">
    <source>
        <dbReference type="Proteomes" id="UP000595140"/>
    </source>
</evidence>
<evidence type="ECO:0000256" key="3">
    <source>
        <dbReference type="ARBA" id="ARBA00022723"/>
    </source>
</evidence>
<evidence type="ECO:0000256" key="4">
    <source>
        <dbReference type="ARBA" id="ARBA00022737"/>
    </source>
</evidence>
<dbReference type="OrthoDB" id="153872at2759"/>
<dbReference type="CDD" id="cd19821">
    <property type="entry name" value="Bbox1_BBX-like"/>
    <property type="match status" value="1"/>
</dbReference>
<keyword evidence="7 9" id="KW-0539">Nucleus</keyword>
<dbReference type="PROSITE" id="PS51017">
    <property type="entry name" value="CCT"/>
    <property type="match status" value="1"/>
</dbReference>
<evidence type="ECO:0008006" key="15">
    <source>
        <dbReference type="Google" id="ProtNLM"/>
    </source>
</evidence>
<evidence type="ECO:0000256" key="7">
    <source>
        <dbReference type="ARBA" id="ARBA00023242"/>
    </source>
</evidence>
<keyword evidence="14" id="KW-1185">Reference proteome</keyword>
<dbReference type="PANTHER" id="PTHR31717:SF45">
    <property type="entry name" value="ZINC FINGER PROTEIN CONSTANS-LIKE 14-RELATED"/>
    <property type="match status" value="1"/>
</dbReference>
<dbReference type="GO" id="GO:0008270">
    <property type="term" value="F:zinc ion binding"/>
    <property type="evidence" value="ECO:0007669"/>
    <property type="project" value="UniProtKB-KW"/>
</dbReference>
<feature type="region of interest" description="Disordered" evidence="10">
    <location>
        <begin position="215"/>
        <end position="259"/>
    </location>
</feature>
<protein>
    <recommendedName>
        <fullName evidence="15">CCT domain-containing protein</fullName>
    </recommendedName>
</protein>
<sequence>MERDYHCSDVLGADSVGPDSTPGGVPCDYCTDRAAVLFCRADAAKLCLLCDHHVHSANALSRKHVRFQICDACGSEPVFFRCSSENLVLCQECDWDAHGSCGAVSAAHDRESVEGISGCPLSAELAAVWGLEIEGKNSNWDPGLNPVWAGLLSDPWRSKEFSPEFLLHDLTVPSNNNPTAYPNPGCQLSQKQNPSCGRNRTVILKQLVEMLKREGIDGGGGGVGGGSGGGGGGGGGGGEDIVPKTPNGDSGWHENESMMEGGGDEAMLVMSQEFELNQNVPFTSLLMMQQAPMIQKDSEVEGNLFWNTTSRNSQQIWDFNLGQSREHDESSPTEACYGSNDMTYMMKSYSELLKETSLNTSKALQLTPMNFSVTHDDDITTLSGTAAASESNNLQRARPSSVSDYGKPNCHSIDIQFMDQLALAESEIASPSMTKADLELLAKNRGNAMQRYKEKKKTRRYDKHIRYESRKARADKRKRVKGRFVKATEAADY</sequence>
<proteinExistence type="inferred from homology"/>
<comment type="subcellular location">
    <subcellularLocation>
        <location evidence="1 9">Nucleus</location>
    </subcellularLocation>
</comment>
<dbReference type="InterPro" id="IPR049808">
    <property type="entry name" value="CONSTANS-like_Bbox1"/>
</dbReference>
<feature type="compositionally biased region" description="Gly residues" evidence="10">
    <location>
        <begin position="217"/>
        <end position="239"/>
    </location>
</feature>
<accession>A0A484KSL2</accession>
<dbReference type="PANTHER" id="PTHR31717">
    <property type="entry name" value="ZINC FINGER PROTEIN CONSTANS-LIKE 10"/>
    <property type="match status" value="1"/>
</dbReference>
<evidence type="ECO:0000256" key="10">
    <source>
        <dbReference type="SAM" id="MobiDB-lite"/>
    </source>
</evidence>
<gene>
    <name evidence="13" type="ORF">CCAM_LOCUS6778</name>
</gene>
<evidence type="ECO:0000259" key="12">
    <source>
        <dbReference type="PROSITE" id="PS51017"/>
    </source>
</evidence>
<feature type="domain" description="CCT" evidence="12">
    <location>
        <begin position="445"/>
        <end position="487"/>
    </location>
</feature>
<evidence type="ECO:0000256" key="5">
    <source>
        <dbReference type="ARBA" id="ARBA00022771"/>
    </source>
</evidence>
<organism evidence="13 14">
    <name type="scientific">Cuscuta campestris</name>
    <dbReference type="NCBI Taxonomy" id="132261"/>
    <lineage>
        <taxon>Eukaryota</taxon>
        <taxon>Viridiplantae</taxon>
        <taxon>Streptophyta</taxon>
        <taxon>Embryophyta</taxon>
        <taxon>Tracheophyta</taxon>
        <taxon>Spermatophyta</taxon>
        <taxon>Magnoliopsida</taxon>
        <taxon>eudicotyledons</taxon>
        <taxon>Gunneridae</taxon>
        <taxon>Pentapetalae</taxon>
        <taxon>asterids</taxon>
        <taxon>lamiids</taxon>
        <taxon>Solanales</taxon>
        <taxon>Convolvulaceae</taxon>
        <taxon>Cuscuteae</taxon>
        <taxon>Cuscuta</taxon>
        <taxon>Cuscuta subgen. Grammica</taxon>
        <taxon>Cuscuta sect. Cleistogrammica</taxon>
    </lineage>
</organism>
<comment type="similarity">
    <text evidence="2">Belongs to the CONSTANS family.</text>
</comment>
<evidence type="ECO:0000256" key="2">
    <source>
        <dbReference type="ARBA" id="ARBA00010024"/>
    </source>
</evidence>
<evidence type="ECO:0000256" key="8">
    <source>
        <dbReference type="PROSITE-ProRule" id="PRU00024"/>
    </source>
</evidence>
<keyword evidence="6" id="KW-0862">Zinc</keyword>
<dbReference type="EMBL" id="OOIL02000450">
    <property type="protein sequence ID" value="VFQ65002.1"/>
    <property type="molecule type" value="Genomic_DNA"/>
</dbReference>
<dbReference type="Pfam" id="PF06203">
    <property type="entry name" value="CCT"/>
    <property type="match status" value="1"/>
</dbReference>